<proteinExistence type="predicted"/>
<evidence type="ECO:0000259" key="11">
    <source>
        <dbReference type="PROSITE" id="PS50048"/>
    </source>
</evidence>
<dbReference type="VEuPathDB" id="FungiDB:AJ78_06986"/>
<dbReference type="PROSITE" id="PS50048">
    <property type="entry name" value="ZN2_CY6_FUNGAL_2"/>
    <property type="match status" value="1"/>
</dbReference>
<dbReference type="InterPro" id="IPR001138">
    <property type="entry name" value="Zn2Cys6_DnaBD"/>
</dbReference>
<dbReference type="InterPro" id="IPR007219">
    <property type="entry name" value="XnlR_reg_dom"/>
</dbReference>
<dbReference type="CDD" id="cd12148">
    <property type="entry name" value="fungal_TF_MHR"/>
    <property type="match status" value="1"/>
</dbReference>
<evidence type="ECO:0000256" key="10">
    <source>
        <dbReference type="SAM" id="MobiDB-lite"/>
    </source>
</evidence>
<dbReference type="PANTHER" id="PTHR31001">
    <property type="entry name" value="UNCHARACTERIZED TRANSCRIPTIONAL REGULATORY PROTEIN"/>
    <property type="match status" value="1"/>
</dbReference>
<reference evidence="12 13" key="1">
    <citation type="submission" date="2015-07" db="EMBL/GenBank/DDBJ databases">
        <title>Emmonsia species relationships and genome sequence.</title>
        <authorList>
            <consortium name="The Broad Institute Genomics Platform"/>
            <person name="Cuomo C.A."/>
            <person name="Munoz J.F."/>
            <person name="Imamovic A."/>
            <person name="Priest M.E."/>
            <person name="Young S."/>
            <person name="Clay O.K."/>
            <person name="McEwen J.G."/>
        </authorList>
    </citation>
    <scope>NUCLEOTIDE SEQUENCE [LARGE SCALE GENOMIC DNA]</scope>
    <source>
        <strain evidence="12 13">UAMH 9510</strain>
    </source>
</reference>
<dbReference type="Pfam" id="PF00172">
    <property type="entry name" value="Zn_clus"/>
    <property type="match status" value="1"/>
</dbReference>
<accession>A0A1J9P8L6</accession>
<evidence type="ECO:0000256" key="8">
    <source>
        <dbReference type="ARBA" id="ARBA00031692"/>
    </source>
</evidence>
<dbReference type="GO" id="GO:0008270">
    <property type="term" value="F:zinc ion binding"/>
    <property type="evidence" value="ECO:0007669"/>
    <property type="project" value="InterPro"/>
</dbReference>
<dbReference type="InterPro" id="IPR050613">
    <property type="entry name" value="Sec_Metabolite_Reg"/>
</dbReference>
<dbReference type="STRING" id="1447872.A0A1J9P8L6"/>
<comment type="function">
    <text evidence="9">Transcription factor that specifically regulates the neosartoricin B biosynthesis gene cluster.</text>
</comment>
<dbReference type="GO" id="GO:0003677">
    <property type="term" value="F:DNA binding"/>
    <property type="evidence" value="ECO:0007669"/>
    <property type="project" value="UniProtKB-KW"/>
</dbReference>
<dbReference type="EMBL" id="LGRN01000407">
    <property type="protein sequence ID" value="OJD12422.1"/>
    <property type="molecule type" value="Genomic_DNA"/>
</dbReference>
<dbReference type="CDD" id="cd00067">
    <property type="entry name" value="GAL4"/>
    <property type="match status" value="1"/>
</dbReference>
<comment type="subcellular location">
    <subcellularLocation>
        <location evidence="1">Nucleus</location>
    </subcellularLocation>
</comment>
<keyword evidence="4" id="KW-0805">Transcription regulation</keyword>
<evidence type="ECO:0000313" key="13">
    <source>
        <dbReference type="Proteomes" id="UP000182235"/>
    </source>
</evidence>
<protein>
    <recommendedName>
        <fullName evidence="2">C6 finger domain transcription factor nscR</fullName>
    </recommendedName>
    <alternativeName>
        <fullName evidence="8">Neosartiricin B biosynthesis protein R</fullName>
    </alternativeName>
</protein>
<dbReference type="PANTHER" id="PTHR31001:SF50">
    <property type="entry name" value="ZN(II)2CYS6 TRANSCRIPTION FACTOR (EUROFUNG)"/>
    <property type="match status" value="1"/>
</dbReference>
<evidence type="ECO:0000313" key="12">
    <source>
        <dbReference type="EMBL" id="OJD12422.1"/>
    </source>
</evidence>
<keyword evidence="6" id="KW-0804">Transcription</keyword>
<evidence type="ECO:0000256" key="4">
    <source>
        <dbReference type="ARBA" id="ARBA00023015"/>
    </source>
</evidence>
<feature type="domain" description="Zn(2)-C6 fungal-type" evidence="11">
    <location>
        <begin position="193"/>
        <end position="222"/>
    </location>
</feature>
<keyword evidence="5" id="KW-0238">DNA-binding</keyword>
<feature type="region of interest" description="Disordered" evidence="10">
    <location>
        <begin position="329"/>
        <end position="350"/>
    </location>
</feature>
<feature type="compositionally biased region" description="Polar residues" evidence="10">
    <location>
        <begin position="163"/>
        <end position="174"/>
    </location>
</feature>
<dbReference type="InterPro" id="IPR036864">
    <property type="entry name" value="Zn2-C6_fun-type_DNA-bd_sf"/>
</dbReference>
<feature type="region of interest" description="Disordered" evidence="10">
    <location>
        <begin position="137"/>
        <end position="186"/>
    </location>
</feature>
<dbReference type="AlphaFoldDB" id="A0A1J9P8L6"/>
<keyword evidence="3" id="KW-0479">Metal-binding</keyword>
<keyword evidence="13" id="KW-1185">Reference proteome</keyword>
<name>A0A1J9P8L6_9EURO</name>
<evidence type="ECO:0000256" key="3">
    <source>
        <dbReference type="ARBA" id="ARBA00022723"/>
    </source>
</evidence>
<comment type="caution">
    <text evidence="12">The sequence shown here is derived from an EMBL/GenBank/DDBJ whole genome shotgun (WGS) entry which is preliminary data.</text>
</comment>
<evidence type="ECO:0000256" key="2">
    <source>
        <dbReference type="ARBA" id="ARBA00018346"/>
    </source>
</evidence>
<dbReference type="SMART" id="SM00066">
    <property type="entry name" value="GAL4"/>
    <property type="match status" value="1"/>
</dbReference>
<dbReference type="GO" id="GO:0006351">
    <property type="term" value="P:DNA-templated transcription"/>
    <property type="evidence" value="ECO:0007669"/>
    <property type="project" value="InterPro"/>
</dbReference>
<dbReference type="SUPFAM" id="SSF57701">
    <property type="entry name" value="Zn2/Cys6 DNA-binding domain"/>
    <property type="match status" value="1"/>
</dbReference>
<evidence type="ECO:0000256" key="7">
    <source>
        <dbReference type="ARBA" id="ARBA00023242"/>
    </source>
</evidence>
<dbReference type="GO" id="GO:0000981">
    <property type="term" value="F:DNA-binding transcription factor activity, RNA polymerase II-specific"/>
    <property type="evidence" value="ECO:0007669"/>
    <property type="project" value="InterPro"/>
</dbReference>
<dbReference type="GO" id="GO:0005634">
    <property type="term" value="C:nucleus"/>
    <property type="evidence" value="ECO:0007669"/>
    <property type="project" value="UniProtKB-SubCell"/>
</dbReference>
<feature type="region of interest" description="Disordered" evidence="10">
    <location>
        <begin position="259"/>
        <end position="299"/>
    </location>
</feature>
<feature type="compositionally biased region" description="Basic and acidic residues" evidence="10">
    <location>
        <begin position="287"/>
        <end position="296"/>
    </location>
</feature>
<dbReference type="Gene3D" id="4.10.240.10">
    <property type="entry name" value="Zn(2)-C6 fungal-type DNA-binding domain"/>
    <property type="match status" value="1"/>
</dbReference>
<evidence type="ECO:0000256" key="9">
    <source>
        <dbReference type="ARBA" id="ARBA00045154"/>
    </source>
</evidence>
<organism evidence="12 13">
    <name type="scientific">Emergomyces pasteurianus Ep9510</name>
    <dbReference type="NCBI Taxonomy" id="1447872"/>
    <lineage>
        <taxon>Eukaryota</taxon>
        <taxon>Fungi</taxon>
        <taxon>Dikarya</taxon>
        <taxon>Ascomycota</taxon>
        <taxon>Pezizomycotina</taxon>
        <taxon>Eurotiomycetes</taxon>
        <taxon>Eurotiomycetidae</taxon>
        <taxon>Onygenales</taxon>
        <taxon>Ajellomycetaceae</taxon>
        <taxon>Emergomyces</taxon>
    </lineage>
</organism>
<dbReference type="Pfam" id="PF04082">
    <property type="entry name" value="Fungal_trans"/>
    <property type="match status" value="1"/>
</dbReference>
<feature type="compositionally biased region" description="Gly residues" evidence="10">
    <location>
        <begin position="792"/>
        <end position="804"/>
    </location>
</feature>
<dbReference type="OrthoDB" id="435881at2759"/>
<feature type="region of interest" description="Disordered" evidence="10">
    <location>
        <begin position="790"/>
        <end position="810"/>
    </location>
</feature>
<evidence type="ECO:0000256" key="1">
    <source>
        <dbReference type="ARBA" id="ARBA00004123"/>
    </source>
</evidence>
<gene>
    <name evidence="12" type="ORF">AJ78_06986</name>
</gene>
<keyword evidence="7" id="KW-0539">Nucleus</keyword>
<dbReference type="SMART" id="SM00906">
    <property type="entry name" value="Fungal_trans"/>
    <property type="match status" value="1"/>
</dbReference>
<sequence>MTKYQFNTPDVCRGRTYLLEINPNFVNRTRNDWMNMIDARCIDTSSGLFIDITSVRKDFEARKNGLVGALMCKGRHKYLEQEIFPLRDSYFEDMPAKLPYDSMKLLADEYGPCVLTNTDFNIHLFNIETKTAMEPSSMTSNASALPPIADSSVPPPEAPPFTANYQTLPEQGSSEPPPGDASSAHSIKLNPRSCITCRRRKVRCNKIQPCSNCSKANIQCVFPGPGRAPRKPQIRPDSELLARLRRLEGLVKSLGAEVNEDGRLDTEPNLSSLPGETKASKQPAHQVDTDPLKHPDPNNVAQHEVEQEFGRLVIGDGKSRYVEEMRDILGTSSDDEEEYSSPENQGLRSTYSQNHDGFLFGFASPQSLREFHPSRDQMLMLLDTYLDNVAPLLPIFHRPTIRQCFLTASNNLDVLNKNSEAALFSVYYAAITSMDPSQCLSILGQDRNTMLSRSRVAMEQAMARANILNSQSIVLLQAVVLFLLCVRRQDDSRYVWSMVAIVVRLAQGLGVHRDGTTFGLQPFETEMRRRLWWHICLLDFQTAEDHGCDPFIYEASYDTRIPLNINDDDICQESTETPEERVECTDLTFTLVRCEICTAARKLSYISPSSSSSNTATDTLLEKKEEHVLELNKRLEKKYVQYCTPTSPILWACATICRLAVSRMWLTIHQPLNGLTRKGLAFADDKHNRLFLASIEVLEFSCLLQTTESTKKWSWLFRTHMQWNSIAFLLSELCVRPISPAVDRAWHAINSVYEIWNIRERKGTWWRAINKLMTRAVKLRETRLKVLETQFGGDGGGGGGGGNDGATPESIFDPLRARTEGHPQYLSPALQAQGGIDKASELPLGINMGLNEMVHSPSDIQISTSATSTHQAIQTPFKYMPYSEGGEGVTHASTVGISPWLEQLPDANDFIGLIPDLAGHSSAYTPSWDDWDQVVHEFQMDIAKGVQTGNTNALGWFE</sequence>
<dbReference type="Proteomes" id="UP000182235">
    <property type="component" value="Unassembled WGS sequence"/>
</dbReference>
<evidence type="ECO:0000256" key="6">
    <source>
        <dbReference type="ARBA" id="ARBA00023163"/>
    </source>
</evidence>
<dbReference type="PROSITE" id="PS00463">
    <property type="entry name" value="ZN2_CY6_FUNGAL_1"/>
    <property type="match status" value="1"/>
</dbReference>
<evidence type="ECO:0000256" key="5">
    <source>
        <dbReference type="ARBA" id="ARBA00023125"/>
    </source>
</evidence>